<comment type="caution">
    <text evidence="3">The sequence shown here is derived from an EMBL/GenBank/DDBJ whole genome shotgun (WGS) entry which is preliminary data.</text>
</comment>
<dbReference type="EMBL" id="BOLY01000004">
    <property type="protein sequence ID" value="GIZ44569.1"/>
    <property type="molecule type" value="Genomic_DNA"/>
</dbReference>
<keyword evidence="2" id="KW-1133">Transmembrane helix</keyword>
<evidence type="ECO:0008006" key="5">
    <source>
        <dbReference type="Google" id="ProtNLM"/>
    </source>
</evidence>
<feature type="region of interest" description="Disordered" evidence="1">
    <location>
        <begin position="1"/>
        <end position="52"/>
    </location>
</feature>
<proteinExistence type="predicted"/>
<organism evidence="3 4">
    <name type="scientific">Cercospora kikuchii</name>
    <dbReference type="NCBI Taxonomy" id="84275"/>
    <lineage>
        <taxon>Eukaryota</taxon>
        <taxon>Fungi</taxon>
        <taxon>Dikarya</taxon>
        <taxon>Ascomycota</taxon>
        <taxon>Pezizomycotina</taxon>
        <taxon>Dothideomycetes</taxon>
        <taxon>Dothideomycetidae</taxon>
        <taxon>Mycosphaerellales</taxon>
        <taxon>Mycosphaerellaceae</taxon>
        <taxon>Cercospora</taxon>
    </lineage>
</organism>
<feature type="transmembrane region" description="Helical" evidence="2">
    <location>
        <begin position="62"/>
        <end position="84"/>
    </location>
</feature>
<keyword evidence="4" id="KW-1185">Reference proteome</keyword>
<keyword evidence="2" id="KW-0812">Transmembrane</keyword>
<evidence type="ECO:0000313" key="4">
    <source>
        <dbReference type="Proteomes" id="UP000825890"/>
    </source>
</evidence>
<reference evidence="3 4" key="1">
    <citation type="submission" date="2021-01" db="EMBL/GenBank/DDBJ databases">
        <title>Cercospora kikuchii MAFF 305040 whole genome shotgun sequence.</title>
        <authorList>
            <person name="Kashiwa T."/>
            <person name="Suzuki T."/>
        </authorList>
    </citation>
    <scope>NUCLEOTIDE SEQUENCE [LARGE SCALE GENOMIC DNA]</scope>
    <source>
        <strain evidence="3 4">MAFF 305040</strain>
    </source>
</reference>
<evidence type="ECO:0000313" key="3">
    <source>
        <dbReference type="EMBL" id="GIZ44569.1"/>
    </source>
</evidence>
<feature type="transmembrane region" description="Helical" evidence="2">
    <location>
        <begin position="714"/>
        <end position="734"/>
    </location>
</feature>
<feature type="transmembrane region" description="Helical" evidence="2">
    <location>
        <begin position="201"/>
        <end position="221"/>
    </location>
</feature>
<protein>
    <recommendedName>
        <fullName evidence="5">Transmembrane protein</fullName>
    </recommendedName>
</protein>
<feature type="transmembrane region" description="Helical" evidence="2">
    <location>
        <begin position="134"/>
        <end position="155"/>
    </location>
</feature>
<evidence type="ECO:0000256" key="2">
    <source>
        <dbReference type="SAM" id="Phobius"/>
    </source>
</evidence>
<name>A0A9P3CKM3_9PEZI</name>
<gene>
    <name evidence="3" type="ORF">CKM354_000776400</name>
</gene>
<dbReference type="AlphaFoldDB" id="A0A9P3CKM3"/>
<accession>A0A9P3CKM3</accession>
<dbReference type="GeneID" id="68293339"/>
<sequence length="789" mass="88543">MSQLPLSRTWPSASGPKPTQTTTEFKKTPTEDVQELGKSSPAGGSSADPCHTSRKHLQERPWWKVLPMQLFCLAWTVPIVYLLVLNLQNHIVGASSWCPKQDCWVMPFHTQIGVQAKMAKLAIRSRNFNSTLQYVAKILELWFVVVAGSFMYLLVMRLAQSRHGLSVRLLSVPNEFMNLLNSFDGALWRSLKVPHVFHSRLVWTLVLLTSVVMGLLVNLMGPATATLILPSLKWMEVTFNSLGWMYNVDTDVGPGERYNRSDAEYDSNCHANALRLRRYSCATQWSRTLETWILSTINELVSVHEYVTPPKIPTEWTSYQRGLTLCLNSTVDASAEVSYWVPNRHVLTHLAKLRGSVHDISRGQSAKQIGMPEKQFQHLAVVNNSLGVQLRLDGVLLGAAQNLYEGQPWTVKVDESRAVMCFPHYEIVFAHDYTGLVNNSLFTKCIQAGEGWAASHHGTKHRHRRFTIDATNETSPAILVDVLSSAKAVFLHPEIPAMNDSLLEDRSRDIPALCLNQTIPAGLFCNWTHFFGIYNGMASSRESYNVHTLVFSRESGNKTLSRSFAIDYRPQVAFTTYELDPWPATNPLGLVQLPNLRHDISKQPLLIDPLWTFAAWGVDWDDGHVTHNRSIARLWHLVFDAQSERLGPGFSPLFPSKGYHATVSALLSVPVYQTLSIAEYSISRDRPHDQAREVKLEARVYVWAYGFDSKTARLGGAVAIAGCVVTLLQFVAGLSQRRRRRSLTQVLLAALAYRSEGNIDAQEKSRFFVTDAEGEAGGLRFARWSAGSK</sequence>
<keyword evidence="2" id="KW-0472">Membrane</keyword>
<evidence type="ECO:0000256" key="1">
    <source>
        <dbReference type="SAM" id="MobiDB-lite"/>
    </source>
</evidence>
<dbReference type="Proteomes" id="UP000825890">
    <property type="component" value="Unassembled WGS sequence"/>
</dbReference>
<dbReference type="OrthoDB" id="3630721at2759"/>
<dbReference type="RefSeq" id="XP_044659056.1">
    <property type="nucleotide sequence ID" value="XM_044803121.1"/>
</dbReference>
<feature type="compositionally biased region" description="Polar residues" evidence="1">
    <location>
        <begin position="1"/>
        <end position="12"/>
    </location>
</feature>